<evidence type="ECO:0000256" key="1">
    <source>
        <dbReference type="ARBA" id="ARBA00023002"/>
    </source>
</evidence>
<sequence length="551" mass="60246">MATDSFPQRLVTHPSNVSSSEVATEWLNAFSAAITQSDTAAVVDLFLEDGFWKDVIALTWDFRTFEGRKDIKKLLDARLVATGLYELRLLQEPLNEPHGKGTAVVYLVPLPDSKWKAYTLLTCLDSLTNFPQKLGPLRNWETDHGSWEEKRRQETEFSNNDPTVIVIGAGHSGLETAAGLKYIGVPSGYNQTPYLKFPPTWPVHTPAAKLADWLEAYASFLELDVWTASTITKTSWDDSTKTWSVEVNRGGKGTRVLTVKHLVFATGFGGRPKVPDIPGKASLKGSFVHSSDFKSAADHIGKKAIVVGGCNSAHDIAQDFCSHGVDVTMYQRSSTFVTSQESVATMLGVVYNDDLPTELADTYNTSLPWAVVRRLQQRMVPMVAETTDKAILDGLAQVGFKTNLGIHGAGNTSLYLERGGGYYIDTGASKSIIDGDIKIKNGSAIESFTENGLRFADGTELQADIIVFATGYGDPRDSMREVCGDEVASKITSVWGLDEEGQTAGAWRYCGHDGLWFANGDFALSRFHSLHLAMQIKAIEEGILNKADIAI</sequence>
<dbReference type="RefSeq" id="XP_041288560.1">
    <property type="nucleotide sequence ID" value="XM_041443578.1"/>
</dbReference>
<dbReference type="Gene3D" id="3.50.50.60">
    <property type="entry name" value="FAD/NAD(P)-binding domain"/>
    <property type="match status" value="1"/>
</dbReference>
<keyword evidence="3" id="KW-1185">Reference proteome</keyword>
<dbReference type="InterPro" id="IPR050982">
    <property type="entry name" value="Auxin_biosynth/cation_transpt"/>
</dbReference>
<comment type="caution">
    <text evidence="2">The sequence shown here is derived from an EMBL/GenBank/DDBJ whole genome shotgun (WGS) entry which is preliminary data.</text>
</comment>
<name>A0A9P7EY93_9AGAM</name>
<evidence type="ECO:0000313" key="3">
    <source>
        <dbReference type="Proteomes" id="UP000823399"/>
    </source>
</evidence>
<keyword evidence="1" id="KW-0560">Oxidoreductase</keyword>
<dbReference type="Pfam" id="PF13738">
    <property type="entry name" value="Pyr_redox_3"/>
    <property type="match status" value="1"/>
</dbReference>
<evidence type="ECO:0000313" key="2">
    <source>
        <dbReference type="EMBL" id="KAG2097526.1"/>
    </source>
</evidence>
<dbReference type="PANTHER" id="PTHR43539">
    <property type="entry name" value="FLAVIN-BINDING MONOOXYGENASE-LIKE PROTEIN (AFU_ORTHOLOGUE AFUA_4G09220)"/>
    <property type="match status" value="1"/>
</dbReference>
<dbReference type="InterPro" id="IPR036188">
    <property type="entry name" value="FAD/NAD-bd_sf"/>
</dbReference>
<dbReference type="GO" id="GO:0050660">
    <property type="term" value="F:flavin adenine dinucleotide binding"/>
    <property type="evidence" value="ECO:0007669"/>
    <property type="project" value="TreeGrafter"/>
</dbReference>
<reference evidence="2" key="1">
    <citation type="journal article" date="2020" name="New Phytol.">
        <title>Comparative genomics reveals dynamic genome evolution in host specialist ectomycorrhizal fungi.</title>
        <authorList>
            <person name="Lofgren L.A."/>
            <person name="Nguyen N.H."/>
            <person name="Vilgalys R."/>
            <person name="Ruytinx J."/>
            <person name="Liao H.L."/>
            <person name="Branco S."/>
            <person name="Kuo A."/>
            <person name="LaButti K."/>
            <person name="Lipzen A."/>
            <person name="Andreopoulos W."/>
            <person name="Pangilinan J."/>
            <person name="Riley R."/>
            <person name="Hundley H."/>
            <person name="Na H."/>
            <person name="Barry K."/>
            <person name="Grigoriev I.V."/>
            <person name="Stajich J.E."/>
            <person name="Kennedy P.G."/>
        </authorList>
    </citation>
    <scope>NUCLEOTIDE SEQUENCE</scope>
    <source>
        <strain evidence="2">FC423</strain>
    </source>
</reference>
<proteinExistence type="predicted"/>
<dbReference type="GeneID" id="64705837"/>
<dbReference type="EMBL" id="JABBWM010000065">
    <property type="protein sequence ID" value="KAG2097526.1"/>
    <property type="molecule type" value="Genomic_DNA"/>
</dbReference>
<accession>A0A9P7EY93</accession>
<dbReference type="SUPFAM" id="SSF51905">
    <property type="entry name" value="FAD/NAD(P)-binding domain"/>
    <property type="match status" value="1"/>
</dbReference>
<dbReference type="Proteomes" id="UP000823399">
    <property type="component" value="Unassembled WGS sequence"/>
</dbReference>
<dbReference type="GO" id="GO:0004497">
    <property type="term" value="F:monooxygenase activity"/>
    <property type="evidence" value="ECO:0007669"/>
    <property type="project" value="TreeGrafter"/>
</dbReference>
<evidence type="ECO:0008006" key="4">
    <source>
        <dbReference type="Google" id="ProtNLM"/>
    </source>
</evidence>
<dbReference type="OrthoDB" id="74360at2759"/>
<gene>
    <name evidence="2" type="ORF">F5147DRAFT_816517</name>
</gene>
<dbReference type="PANTHER" id="PTHR43539:SF68">
    <property type="entry name" value="FLAVIN-BINDING MONOOXYGENASE-LIKE PROTEIN (AFU_ORTHOLOGUE AFUA_4G09220)"/>
    <property type="match status" value="1"/>
</dbReference>
<dbReference type="AlphaFoldDB" id="A0A9P7EY93"/>
<protein>
    <recommendedName>
        <fullName evidence="4">FAD/NAD(P)-binding domain-containing protein</fullName>
    </recommendedName>
</protein>
<organism evidence="2 3">
    <name type="scientific">Suillus discolor</name>
    <dbReference type="NCBI Taxonomy" id="1912936"/>
    <lineage>
        <taxon>Eukaryota</taxon>
        <taxon>Fungi</taxon>
        <taxon>Dikarya</taxon>
        <taxon>Basidiomycota</taxon>
        <taxon>Agaricomycotina</taxon>
        <taxon>Agaricomycetes</taxon>
        <taxon>Agaricomycetidae</taxon>
        <taxon>Boletales</taxon>
        <taxon>Suillineae</taxon>
        <taxon>Suillaceae</taxon>
        <taxon>Suillus</taxon>
    </lineage>
</organism>